<dbReference type="EMBL" id="MFKN01000023">
    <property type="protein sequence ID" value="OGG40892.1"/>
    <property type="molecule type" value="Genomic_DNA"/>
</dbReference>
<dbReference type="InterPro" id="IPR043993">
    <property type="entry name" value="T4SS_pilin"/>
</dbReference>
<feature type="chain" id="PRO_5009523159" evidence="3">
    <location>
        <begin position="23"/>
        <end position="287"/>
    </location>
</feature>
<feature type="signal peptide" evidence="3">
    <location>
        <begin position="1"/>
        <end position="22"/>
    </location>
</feature>
<feature type="compositionally biased region" description="Polar residues" evidence="1">
    <location>
        <begin position="264"/>
        <end position="280"/>
    </location>
</feature>
<gene>
    <name evidence="4" type="ORF">A2118_00975</name>
</gene>
<accession>A0A1F6BVT9</accession>
<organism evidence="4 5">
    <name type="scientific">Candidatus Kaiserbacteria bacterium GWA2_50_9</name>
    <dbReference type="NCBI Taxonomy" id="1798474"/>
    <lineage>
        <taxon>Bacteria</taxon>
        <taxon>Candidatus Kaiseribacteriota</taxon>
    </lineage>
</organism>
<dbReference type="AlphaFoldDB" id="A0A1F6BVT9"/>
<evidence type="ECO:0000256" key="2">
    <source>
        <dbReference type="SAM" id="Phobius"/>
    </source>
</evidence>
<protein>
    <submittedName>
        <fullName evidence="4">Uncharacterized protein</fullName>
    </submittedName>
</protein>
<dbReference type="Proteomes" id="UP000179014">
    <property type="component" value="Unassembled WGS sequence"/>
</dbReference>
<proteinExistence type="predicted"/>
<feature type="region of interest" description="Disordered" evidence="1">
    <location>
        <begin position="255"/>
        <end position="287"/>
    </location>
</feature>
<sequence length="287" mass="29774">MKKTSRFAALLASFAIPLLAAAQTGINTTGILRYSTGIGGVINNILVPVLMAIAFIVFLWGVYKYFILGAADEKSRTDGRQFTLWGIIGFVVIFSLWAFVNLLRGTFGLDNNATAPPPPTIWGTSSGVNPNNQSATQYSPFGGSGGGIQPTAQQQAALTQQYNATQGICSQNSTSADCQAAQAAYSASYYSVNSNPNATIQNAEITTVGAGADCTYNSCAAGLTCGTSLGYPTCEASGGGSDWFGTDEFGTSGGGSDWFGTDEFGTSNIDPSDPSDTGGATTYDGWF</sequence>
<evidence type="ECO:0000256" key="1">
    <source>
        <dbReference type="SAM" id="MobiDB-lite"/>
    </source>
</evidence>
<dbReference type="Pfam" id="PF18895">
    <property type="entry name" value="T4SS_pilin"/>
    <property type="match status" value="1"/>
</dbReference>
<evidence type="ECO:0000313" key="4">
    <source>
        <dbReference type="EMBL" id="OGG40892.1"/>
    </source>
</evidence>
<name>A0A1F6BVT9_9BACT</name>
<keyword evidence="3" id="KW-0732">Signal</keyword>
<feature type="transmembrane region" description="Helical" evidence="2">
    <location>
        <begin position="82"/>
        <end position="100"/>
    </location>
</feature>
<dbReference type="STRING" id="1798474.A2118_00975"/>
<evidence type="ECO:0000256" key="3">
    <source>
        <dbReference type="SAM" id="SignalP"/>
    </source>
</evidence>
<reference evidence="4 5" key="1">
    <citation type="journal article" date="2016" name="Nat. Commun.">
        <title>Thousands of microbial genomes shed light on interconnected biogeochemical processes in an aquifer system.</title>
        <authorList>
            <person name="Anantharaman K."/>
            <person name="Brown C.T."/>
            <person name="Hug L.A."/>
            <person name="Sharon I."/>
            <person name="Castelle C.J."/>
            <person name="Probst A.J."/>
            <person name="Thomas B.C."/>
            <person name="Singh A."/>
            <person name="Wilkins M.J."/>
            <person name="Karaoz U."/>
            <person name="Brodie E.L."/>
            <person name="Williams K.H."/>
            <person name="Hubbard S.S."/>
            <person name="Banfield J.F."/>
        </authorList>
    </citation>
    <scope>NUCLEOTIDE SEQUENCE [LARGE SCALE GENOMIC DNA]</scope>
</reference>
<keyword evidence="2" id="KW-0812">Transmembrane</keyword>
<keyword evidence="2" id="KW-1133">Transmembrane helix</keyword>
<evidence type="ECO:0000313" key="5">
    <source>
        <dbReference type="Proteomes" id="UP000179014"/>
    </source>
</evidence>
<keyword evidence="2" id="KW-0472">Membrane</keyword>
<comment type="caution">
    <text evidence="4">The sequence shown here is derived from an EMBL/GenBank/DDBJ whole genome shotgun (WGS) entry which is preliminary data.</text>
</comment>
<feature type="transmembrane region" description="Helical" evidence="2">
    <location>
        <begin position="38"/>
        <end position="62"/>
    </location>
</feature>